<sequence>MEISAGNLHFGIDLIPIFEESRKGLVDICYPNYDNPYDKIFHNKLVFQELDNGDLLAIDLEKESYGKVVYLSHDGSDLHGYVMANSFAEFLEEYTKLGCVGGEDWQWEVFTNNHTTPIDSTCENAKKWLELMR</sequence>
<evidence type="ECO:0000313" key="2">
    <source>
        <dbReference type="EMBL" id="ADN43937.1"/>
    </source>
</evidence>
<proteinExistence type="predicted"/>
<dbReference type="Proteomes" id="UP000008234">
    <property type="component" value="Chromosome"/>
</dbReference>
<accession>E1PK82</accession>
<evidence type="ECO:0000259" key="1">
    <source>
        <dbReference type="Pfam" id="PF09346"/>
    </source>
</evidence>
<dbReference type="SUPFAM" id="SSF160631">
    <property type="entry name" value="SMI1/KNR4-like"/>
    <property type="match status" value="1"/>
</dbReference>
<dbReference type="eggNOG" id="ENOG502ZBGX">
    <property type="taxonomic scope" value="Bacteria"/>
</dbReference>
<dbReference type="AlphaFoldDB" id="E1PK82"/>
<dbReference type="InterPro" id="IPR037883">
    <property type="entry name" value="Knr4/Smi1-like_sf"/>
</dbReference>
<dbReference type="OrthoDB" id="2875031at2"/>
<dbReference type="STRING" id="699246.HMPREF0868_0524"/>
<keyword evidence="3" id="KW-1185">Reference proteome</keyword>
<dbReference type="KEGG" id="clo:HMPREF0868_0524"/>
<evidence type="ECO:0000313" key="3">
    <source>
        <dbReference type="Proteomes" id="UP000008234"/>
    </source>
</evidence>
<dbReference type="Pfam" id="PF09346">
    <property type="entry name" value="SMI1_KNR4"/>
    <property type="match status" value="1"/>
</dbReference>
<name>E1PK82_MAGIU</name>
<organism evidence="2 3">
    <name type="scientific">Mageeibacillus indolicus (strain UPII9-5)</name>
    <name type="common">Clostridiales genomosp. BVAB3 (strain UPII9-5)</name>
    <dbReference type="NCBI Taxonomy" id="699246"/>
    <lineage>
        <taxon>Bacteria</taxon>
        <taxon>Bacillati</taxon>
        <taxon>Bacillota</taxon>
        <taxon>Clostridia</taxon>
        <taxon>Eubacteriales</taxon>
        <taxon>Oscillospiraceae</taxon>
        <taxon>Mageeibacillus</taxon>
    </lineage>
</organism>
<dbReference type="InterPro" id="IPR018958">
    <property type="entry name" value="Knr4/Smi1-like_dom"/>
</dbReference>
<dbReference type="RefSeq" id="WP_012993763.1">
    <property type="nucleotide sequence ID" value="NC_013895.2"/>
</dbReference>
<dbReference type="Gene3D" id="3.40.1580.10">
    <property type="entry name" value="SMI1/KNR4-like"/>
    <property type="match status" value="1"/>
</dbReference>
<protein>
    <recommendedName>
        <fullName evidence="1">Knr4/Smi1-like domain-containing protein</fullName>
    </recommendedName>
</protein>
<gene>
    <name evidence="2" type="ordered locus">HMPREF0868_0524</name>
</gene>
<dbReference type="EMBL" id="CP001850">
    <property type="protein sequence ID" value="ADN43937.1"/>
    <property type="molecule type" value="Genomic_DNA"/>
</dbReference>
<reference evidence="3" key="1">
    <citation type="submission" date="2009-12" db="EMBL/GenBank/DDBJ databases">
        <title>Sequence of Clostridiales genomosp. BVAB3 str. UPII9-5.</title>
        <authorList>
            <person name="Madupu R."/>
            <person name="Durkin A.S."/>
            <person name="Torralba M."/>
            <person name="Methe B."/>
            <person name="Sutton G.G."/>
            <person name="Strausberg R.L."/>
            <person name="Nelson K.E."/>
        </authorList>
    </citation>
    <scope>NUCLEOTIDE SEQUENCE [LARGE SCALE GENOMIC DNA]</scope>
    <source>
        <strain evidence="3">UPII9-5</strain>
    </source>
</reference>
<feature type="domain" description="Knr4/Smi1-like" evidence="1">
    <location>
        <begin position="8"/>
        <end position="93"/>
    </location>
</feature>
<dbReference type="HOGENOM" id="CLU_1904195_0_0_9"/>